<sequence length="66" mass="7366">MDELNFLYYVFEVEQIMYSDEGVDWTYITRGAGSVGVLSTLDDSGHMGTAAEPASFCAQLHQNWVV</sequence>
<evidence type="ECO:0000313" key="1">
    <source>
        <dbReference type="EMBL" id="KAL3773237.1"/>
    </source>
</evidence>
<evidence type="ECO:0000313" key="2">
    <source>
        <dbReference type="Proteomes" id="UP001530315"/>
    </source>
</evidence>
<dbReference type="Proteomes" id="UP001530315">
    <property type="component" value="Unassembled WGS sequence"/>
</dbReference>
<dbReference type="AlphaFoldDB" id="A0ABD3NB87"/>
<keyword evidence="2" id="KW-1185">Reference proteome</keyword>
<reference evidence="1 2" key="1">
    <citation type="submission" date="2024-10" db="EMBL/GenBank/DDBJ databases">
        <title>Updated reference genomes for cyclostephanoid diatoms.</title>
        <authorList>
            <person name="Roberts W.R."/>
            <person name="Alverson A.J."/>
        </authorList>
    </citation>
    <scope>NUCLEOTIDE SEQUENCE [LARGE SCALE GENOMIC DNA]</scope>
    <source>
        <strain evidence="1 2">AJA276-08</strain>
    </source>
</reference>
<organism evidence="1 2">
    <name type="scientific">Stephanodiscus triporus</name>
    <dbReference type="NCBI Taxonomy" id="2934178"/>
    <lineage>
        <taxon>Eukaryota</taxon>
        <taxon>Sar</taxon>
        <taxon>Stramenopiles</taxon>
        <taxon>Ochrophyta</taxon>
        <taxon>Bacillariophyta</taxon>
        <taxon>Coscinodiscophyceae</taxon>
        <taxon>Thalassiosirophycidae</taxon>
        <taxon>Stephanodiscales</taxon>
        <taxon>Stephanodiscaceae</taxon>
        <taxon>Stephanodiscus</taxon>
    </lineage>
</organism>
<gene>
    <name evidence="1" type="ORF">ACHAW5_008976</name>
</gene>
<proteinExistence type="predicted"/>
<accession>A0ABD3NB87</accession>
<name>A0ABD3NB87_9STRA</name>
<dbReference type="EMBL" id="JALLAZ020001542">
    <property type="protein sequence ID" value="KAL3773237.1"/>
    <property type="molecule type" value="Genomic_DNA"/>
</dbReference>
<comment type="caution">
    <text evidence="1">The sequence shown here is derived from an EMBL/GenBank/DDBJ whole genome shotgun (WGS) entry which is preliminary data.</text>
</comment>
<protein>
    <submittedName>
        <fullName evidence="1">Uncharacterized protein</fullName>
    </submittedName>
</protein>